<sequence>MRSLIWLLIFATLAAILASLGFGLFHLSRGRAEDSRKLARALTIRITLSLVLFALLMLAWYLGLISPHPLEGGARPHP</sequence>
<feature type="transmembrane region" description="Helical" evidence="1">
    <location>
        <begin position="6"/>
        <end position="27"/>
    </location>
</feature>
<name>A0A537K8Q5_9BACT</name>
<evidence type="ECO:0000313" key="2">
    <source>
        <dbReference type="EMBL" id="TMI92114.1"/>
    </source>
</evidence>
<evidence type="ECO:0000313" key="3">
    <source>
        <dbReference type="Proteomes" id="UP000318509"/>
    </source>
</evidence>
<dbReference type="AlphaFoldDB" id="A0A537K8Q5"/>
<comment type="caution">
    <text evidence="2">The sequence shown here is derived from an EMBL/GenBank/DDBJ whole genome shotgun (WGS) entry which is preliminary data.</text>
</comment>
<organism evidence="2 3">
    <name type="scientific">Candidatus Segetimicrobium genomatis</name>
    <dbReference type="NCBI Taxonomy" id="2569760"/>
    <lineage>
        <taxon>Bacteria</taxon>
        <taxon>Bacillati</taxon>
        <taxon>Candidatus Sysuimicrobiota</taxon>
        <taxon>Candidatus Sysuimicrobiia</taxon>
        <taxon>Candidatus Sysuimicrobiales</taxon>
        <taxon>Candidatus Segetimicrobiaceae</taxon>
        <taxon>Candidatus Segetimicrobium</taxon>
    </lineage>
</organism>
<dbReference type="Pfam" id="PF11137">
    <property type="entry name" value="DUF2909"/>
    <property type="match status" value="1"/>
</dbReference>
<reference evidence="2 3" key="1">
    <citation type="journal article" date="2019" name="Nat. Microbiol.">
        <title>Mediterranean grassland soil C-N compound turnover is dependent on rainfall and depth, and is mediated by genomically divergent microorganisms.</title>
        <authorList>
            <person name="Diamond S."/>
            <person name="Andeer P.F."/>
            <person name="Li Z."/>
            <person name="Crits-Christoph A."/>
            <person name="Burstein D."/>
            <person name="Anantharaman K."/>
            <person name="Lane K.R."/>
            <person name="Thomas B.C."/>
            <person name="Pan C."/>
            <person name="Northen T.R."/>
            <person name="Banfield J.F."/>
        </authorList>
    </citation>
    <scope>NUCLEOTIDE SEQUENCE [LARGE SCALE GENOMIC DNA]</scope>
    <source>
        <strain evidence="2">NP_3</strain>
    </source>
</reference>
<dbReference type="NCBIfam" id="NF033233">
    <property type="entry name" value="twin_helix"/>
    <property type="match status" value="1"/>
</dbReference>
<accession>A0A537K8Q5</accession>
<keyword evidence="1 2" id="KW-0812">Transmembrane</keyword>
<dbReference type="InterPro" id="IPR021313">
    <property type="entry name" value="DUF2909"/>
</dbReference>
<keyword evidence="1" id="KW-0472">Membrane</keyword>
<proteinExistence type="predicted"/>
<gene>
    <name evidence="2" type="ORF">E6H00_03135</name>
</gene>
<dbReference type="EMBL" id="VBAK01000072">
    <property type="protein sequence ID" value="TMI92114.1"/>
    <property type="molecule type" value="Genomic_DNA"/>
</dbReference>
<dbReference type="Proteomes" id="UP000318509">
    <property type="component" value="Unassembled WGS sequence"/>
</dbReference>
<protein>
    <submittedName>
        <fullName evidence="2">Twin transmembrane helix small protein</fullName>
    </submittedName>
</protein>
<evidence type="ECO:0000256" key="1">
    <source>
        <dbReference type="SAM" id="Phobius"/>
    </source>
</evidence>
<feature type="transmembrane region" description="Helical" evidence="1">
    <location>
        <begin position="39"/>
        <end position="62"/>
    </location>
</feature>
<keyword evidence="1" id="KW-1133">Transmembrane helix</keyword>